<dbReference type="InterPro" id="IPR031437">
    <property type="entry name" value="Ig_TMEM132_4th"/>
</dbReference>
<feature type="compositionally biased region" description="Polar residues" evidence="3">
    <location>
        <begin position="47"/>
        <end position="64"/>
    </location>
</feature>
<keyword evidence="6" id="KW-1185">Reference proteome</keyword>
<evidence type="ECO:0000256" key="3">
    <source>
        <dbReference type="SAM" id="MobiDB-lite"/>
    </source>
</evidence>
<feature type="region of interest" description="Disordered" evidence="3">
    <location>
        <begin position="2805"/>
        <end position="2824"/>
    </location>
</feature>
<dbReference type="PANTHER" id="PTHR13037">
    <property type="entry name" value="FORMIN"/>
    <property type="match status" value="1"/>
</dbReference>
<evidence type="ECO:0000313" key="5">
    <source>
        <dbReference type="EMBL" id="KAK3244772.1"/>
    </source>
</evidence>
<name>A0AAE0BXU8_9CHLO</name>
<proteinExistence type="predicted"/>
<keyword evidence="1" id="KW-0945">Host-virus interaction</keyword>
<dbReference type="Pfam" id="PF16070">
    <property type="entry name" value="Ig_TMEM132_4th"/>
    <property type="match status" value="1"/>
</dbReference>
<dbReference type="SMART" id="SM00423">
    <property type="entry name" value="PSI"/>
    <property type="match status" value="2"/>
</dbReference>
<accession>A0AAE0BXU8</accession>
<dbReference type="Gene3D" id="2.60.40.1080">
    <property type="match status" value="1"/>
</dbReference>
<reference evidence="5 6" key="1">
    <citation type="journal article" date="2015" name="Genome Biol. Evol.">
        <title>Comparative Genomics of a Bacterivorous Green Alga Reveals Evolutionary Causalities and Consequences of Phago-Mixotrophic Mode of Nutrition.</title>
        <authorList>
            <person name="Burns J.A."/>
            <person name="Paasch A."/>
            <person name="Narechania A."/>
            <person name="Kim E."/>
        </authorList>
    </citation>
    <scope>NUCLEOTIDE SEQUENCE [LARGE SCALE GENOMIC DNA]</scope>
    <source>
        <strain evidence="5 6">PLY_AMNH</strain>
    </source>
</reference>
<comment type="caution">
    <text evidence="5">The sequence shown here is derived from an EMBL/GenBank/DDBJ whole genome shotgun (WGS) entry which is preliminary data.</text>
</comment>
<evidence type="ECO:0000256" key="2">
    <source>
        <dbReference type="ARBA" id="ARBA00023180"/>
    </source>
</evidence>
<feature type="domain" description="PSI" evidence="4">
    <location>
        <begin position="1067"/>
        <end position="1111"/>
    </location>
</feature>
<sequence>MIEMEGGCLSASTYRSRHEKVTSFRRIGGLLQLSAALFLTLQGTEGKISTSSDSWRTHRSLLQNPSPSPSPPPPSPPPPRPPPGPPNTPPPPFSPPPSPPPSPLSPPRRVFHHLSPPSPPYPSPPPPQLVFGIEGEYEATVYFTGNESSTCISGPSASSETTSVHIIIQTQFSGITKEWIFTSEQMLEDSLLCGFNLGYSSLFAQYTDPDPDPDRDEYYNYPTYREWTANVLCASLPPPPLNPPLPSSPPPPRPPSPSPPRSPRPPPSPPPHSPSPPPLPISPPLPPSADDYCWSLSFGETSESFTIKPISRYPSNHPIYDTDCPNDFNEDVIPDHVSFLQRNTSNYLECTTMPGVKAFYSYDYPIAASSNTGLEEAGFVIIYFVFNEQKEVYMVAVFDAIEEEGGTAGELVTSMSVTNRSGVYNLNAADPENLQLVVADDRHLDEAADPPNVGCRNTVSGWRDADFDNCSTYETGEYCTAWGGYGSGWKDFWGEFTHYATTSSSVICDAATEGDCFDATEVCCACGGGQPAWPDNSPADRCLDYNYGDTYYDCYSYEFEVGRGSLAHKWPDCCTDGVVMGPLTDDLGNFCFHMSARYASGLYGAKVASYNETTGEFEKVTIDIGSLQSGFQMCTLLCSEHCAQYTECGECSADPDCGYCASSNSCLSVSQFGYCSGGWYPEACAPPSSPPLAILSFSSPCLLPHLRHLTHSPLFLPHLPPSPPPSFPAPPAPMCHSISYGDSSSTRQFAPVSSFQLSHPKMQGSCSDLLSEAIPALTDYYAPRDTSTESAGECTEMSGAQAMYAYDYPRFQSANSGEETSNVMTLMYMLDELSDGYLMLVNDVADDNTGGVAGVSITVTPASAGENLQLVLADGAEISAGNSNLGCMDSPQWNNSQWVSSLWMDTTGATCATYSANLYCTSSGEVGSGWQPSWGAFSDWADGEGKAATDACCACGGGGPTWPSGSSADACNGYLDSGGAAEYSCYTWDAREGAGSFQWEWPGSSTAGTVLGPLPLHSFCMNLTIHGLQGIDRVELVTEGARSRERMTVASHSGGVVEICTVPCAAYCEMHTTCGDCSSDPSCGWCGNSGCHAIESSGECPSSSTWVDSCSDSVCGSLDASSCVLSPPPSPPSQPPSPYPPPYPPPSPCAPPPSPPHAPYPSPPSPPLDPNTVIDAIVNLRPTAGSTGVQIGTTSDDGNGMHSALFGSFGSKPLVKTVQVEAVIGGNSYTEGDVLTTSNITEVLPDRAKFLYITLRTPVLYEDSYDLRVHYHLRDAIGQAQVAHEGLVLQAQITCAVREQKTRPWECALPDSTSGAGECAMPEEASSVVLSWLDTTSDVLLNFALTLMYDSEAVAVSTSAVTLSQQVVHGASSAPRLYLDLPFSPRYVGDTVVAELYADTGSHYLSTWNVLLTYDNRIFRYESFVWNPVYNMPLERVDNSTVSRKLLQTSSFSELSFSVVGTKNKTVDTEISGNRVYLMSIFFTALQSNSLNEHVITATCVEFVNTATYIFLFNQTAQVRDARSGVHILEGVQQILSVESIAVFAYVESAELFNFGGVNPDLSASTMVNVLALYNSPTAEAAAVSGVCSSEGRTVVSVESSCMVTVSSNQTEGAAAVVLDVTYAGFTEQLPMRVWYPQTLTVQMNQSTLAPIQSPDGVQLQDRGRDCGSLLYEEVPATVMSSFGGSGLDSTRDMDMTSYTTLELSTQTRYSTHAVAIDGSRVRGLQPGVEYIRVRGAASVVSMVQAKVTVVEEAITVTQLEAVVVTGGTWGPAPATVGQYNSTLHQQVSAMQALSAEGASGNVYVAMHLTDGTRMMLREVDGISVRSSQPANLEVTSATSAHADFRAVVPDGGNDMSDNLTVTWTDCFDEDVMIGTAPVKTILKSPVSATLTSTETHIARASDAAAQSPVSLSTSALLTVSIHYDDGTSRDFTTDSRTVYTVVSGSLAYVEGNTVMPREDVLLGTSGSVTVEVSFPDYSDATSLTASVVVHVVSVQSLDMTLHSYPRGNGTGEVSHFILVLGTSVMQRGIASLVVRLTDGSSVSVTDEVTYSVSDPAVASMTDEYLYPLMAGTTVLNALWQEITSNEVTVTVDTGASVRMLTVEASTSWSSGRTFLAPVDGHLKLNASVTFEDNSTFPDFRDVTWLLPNETLTWSSSEPSIISVGADGEAVLRGNHYLPITITTSSQYADLYTDEVPSCEEDVYANLEPEEGHVDVGERFGLQFPPRWTGEMLAVNVRIRAEESGLLAFQVAMFYVMEHLKPTSCYAGADWNYGWHCAYHHPEVGLMLAGTTTSDEVRGAALDIGTAQFEVGSEAVVSYIVTKVIAIQLSDQSKISSEISLVGSGYVQLNGGTEVVQAPYQLERQAYGECGSVFGDADEDCIFDVCDVLFVQLISTKHPGWENFPGYTGSLDNFSDWQRKQMDPTLDYLREEYVCPLDDSWEAPCPTFADSQYLLNVIAGNHFFLDVNSSSQVVTAPAQPSGNLTLQVLLRAAHGNIVTNGAGVHFEVYTVENMDMELVFGEALHAEDDRVLVESAISGDTYTAVTTDPSSAFSSEQNVSVVVVVTSYNSSGGALVSYAFYGTDTVMSSTEVGSVLSTDFVSNVALGESEYAQSGHYTMLHFDGDYVEMSVNVSVHCDANPMNHSLTIRYSYPGAACRSFKYWVNGLYYGKLDFCGPGYDSFISMDVWDVALVDGTNVIRLEAQYDPDDGDDDDENGAPLYLDLVNVYTRNAEQCAEYCEMESSCIGFSFAWNYCEVYVTADCADISLPYGFSGCTTGTGAHSLMQTDPSTRQDASCYVFDIPPSPPPSPSPPPPPPPCSPPPSPPPPPSLLLLLPHLHLCAAFSHIHTLASSHTICNPSLPSCYLLLFRLLPCLPPPCPFSSFPRATPLSSPFPLLLQAPSPFSPPTLPFHSASTASLLASSATSSLLTTQASTA</sequence>
<evidence type="ECO:0000313" key="6">
    <source>
        <dbReference type="Proteomes" id="UP001190700"/>
    </source>
</evidence>
<feature type="domain" description="PSI" evidence="4">
    <location>
        <begin position="641"/>
        <end position="702"/>
    </location>
</feature>
<dbReference type="InterPro" id="IPR016201">
    <property type="entry name" value="PSI"/>
</dbReference>
<feature type="compositionally biased region" description="Pro residues" evidence="3">
    <location>
        <begin position="116"/>
        <end position="128"/>
    </location>
</feature>
<dbReference type="Proteomes" id="UP001190700">
    <property type="component" value="Unassembled WGS sequence"/>
</dbReference>
<dbReference type="PANTHER" id="PTHR13037:SF24">
    <property type="entry name" value="POLYCOMB PROTEIN PCL-RELATED"/>
    <property type="match status" value="1"/>
</dbReference>
<feature type="region of interest" description="Disordered" evidence="3">
    <location>
        <begin position="47"/>
        <end position="130"/>
    </location>
</feature>
<protein>
    <recommendedName>
        <fullName evidence="4">PSI domain-containing protein</fullName>
    </recommendedName>
</protein>
<gene>
    <name evidence="5" type="ORF">CYMTET_45630</name>
</gene>
<keyword evidence="2" id="KW-0325">Glycoprotein</keyword>
<organism evidence="5 6">
    <name type="scientific">Cymbomonas tetramitiformis</name>
    <dbReference type="NCBI Taxonomy" id="36881"/>
    <lineage>
        <taxon>Eukaryota</taxon>
        <taxon>Viridiplantae</taxon>
        <taxon>Chlorophyta</taxon>
        <taxon>Pyramimonadophyceae</taxon>
        <taxon>Pyramimonadales</taxon>
        <taxon>Pyramimonadaceae</taxon>
        <taxon>Cymbomonas</taxon>
    </lineage>
</organism>
<feature type="region of interest" description="Disordered" evidence="3">
    <location>
        <begin position="238"/>
        <end position="282"/>
    </location>
</feature>
<feature type="compositionally biased region" description="Pro residues" evidence="3">
    <location>
        <begin position="1126"/>
        <end position="1169"/>
    </location>
</feature>
<evidence type="ECO:0000256" key="1">
    <source>
        <dbReference type="ARBA" id="ARBA00022581"/>
    </source>
</evidence>
<dbReference type="EMBL" id="LGRX02031431">
    <property type="protein sequence ID" value="KAK3244772.1"/>
    <property type="molecule type" value="Genomic_DNA"/>
</dbReference>
<evidence type="ECO:0000259" key="4">
    <source>
        <dbReference type="SMART" id="SM00423"/>
    </source>
</evidence>
<feature type="compositionally biased region" description="Pro residues" evidence="3">
    <location>
        <begin position="66"/>
        <end position="106"/>
    </location>
</feature>
<feature type="region of interest" description="Disordered" evidence="3">
    <location>
        <begin position="1126"/>
        <end position="1172"/>
    </location>
</feature>